<name>A0A2T1NM38_9FLAO</name>
<feature type="signal peptide" evidence="1">
    <location>
        <begin position="1"/>
        <end position="21"/>
    </location>
</feature>
<organism evidence="2 3">
    <name type="scientific">Mesoflavibacter zeaxanthinifaciens subsp. sabulilitoris</name>
    <dbReference type="NCBI Taxonomy" id="1520893"/>
    <lineage>
        <taxon>Bacteria</taxon>
        <taxon>Pseudomonadati</taxon>
        <taxon>Bacteroidota</taxon>
        <taxon>Flavobacteriia</taxon>
        <taxon>Flavobacteriales</taxon>
        <taxon>Flavobacteriaceae</taxon>
        <taxon>Mesoflavibacter</taxon>
    </lineage>
</organism>
<protein>
    <recommendedName>
        <fullName evidence="4">DUF4252 domain-containing protein</fullName>
    </recommendedName>
</protein>
<evidence type="ECO:0000256" key="1">
    <source>
        <dbReference type="SAM" id="SignalP"/>
    </source>
</evidence>
<keyword evidence="3" id="KW-1185">Reference proteome</keyword>
<evidence type="ECO:0008006" key="4">
    <source>
        <dbReference type="Google" id="ProtNLM"/>
    </source>
</evidence>
<dbReference type="AlphaFoldDB" id="A0A2T1NM38"/>
<sequence length="157" mass="18205">MKTLKQLMLLFLMCIATQTFAQGQLSSPDNVTPKYLETIFENAYMDVLDVKDTFIKIKDSQTMYLDIDPKQRYISINSVYTVKKGAKKDEILEVFNTVNKEVIMIKCYYNESAHTVSFYYYFWIDNGFSDKTFVSAVKLFQSGVTLALQKDVNKTVF</sequence>
<evidence type="ECO:0000313" key="3">
    <source>
        <dbReference type="Proteomes" id="UP000238430"/>
    </source>
</evidence>
<evidence type="ECO:0000313" key="2">
    <source>
        <dbReference type="EMBL" id="PSG93936.1"/>
    </source>
</evidence>
<keyword evidence="1" id="KW-0732">Signal</keyword>
<dbReference type="EMBL" id="PXOT01000014">
    <property type="protein sequence ID" value="PSG93936.1"/>
    <property type="molecule type" value="Genomic_DNA"/>
</dbReference>
<dbReference type="RefSeq" id="WP_027880291.1">
    <property type="nucleotide sequence ID" value="NZ_JACHWV010000006.1"/>
</dbReference>
<gene>
    <name evidence="2" type="ORF">C7H61_01820</name>
</gene>
<dbReference type="OrthoDB" id="1357937at2"/>
<feature type="chain" id="PRO_5015393655" description="DUF4252 domain-containing protein" evidence="1">
    <location>
        <begin position="22"/>
        <end position="157"/>
    </location>
</feature>
<comment type="caution">
    <text evidence="2">The sequence shown here is derived from an EMBL/GenBank/DDBJ whole genome shotgun (WGS) entry which is preliminary data.</text>
</comment>
<accession>A0A2T1NM38</accession>
<proteinExistence type="predicted"/>
<dbReference type="Proteomes" id="UP000238430">
    <property type="component" value="Unassembled WGS sequence"/>
</dbReference>
<reference evidence="2 3" key="1">
    <citation type="submission" date="2018-03" db="EMBL/GenBank/DDBJ databases">
        <title>Mesoflavibacter sp. HG37 and Mesoflavibacter sp. HG96 sp.nov., two marine bacteria isolated from seawater of Western Pacific Ocean.</title>
        <authorList>
            <person name="Cheng H."/>
            <person name="Wu Y.-H."/>
            <person name="Guo L.-L."/>
            <person name="Xu X.-W."/>
        </authorList>
    </citation>
    <scope>NUCLEOTIDE SEQUENCE [LARGE SCALE GENOMIC DNA]</scope>
    <source>
        <strain evidence="2 3">KCTC 42117</strain>
    </source>
</reference>